<dbReference type="RefSeq" id="XP_068350724.1">
    <property type="nucleotide sequence ID" value="XM_068510663.1"/>
</dbReference>
<accession>A0A1J4JJ52</accession>
<dbReference type="InterPro" id="IPR029044">
    <property type="entry name" value="Nucleotide-diphossugar_trans"/>
</dbReference>
<dbReference type="EMBL" id="MLAK01001106">
    <property type="protein sequence ID" value="OHS97587.1"/>
    <property type="molecule type" value="Genomic_DNA"/>
</dbReference>
<dbReference type="Gene3D" id="3.90.550.10">
    <property type="entry name" value="Spore Coat Polysaccharide Biosynthesis Protein SpsA, Chain A"/>
    <property type="match status" value="1"/>
</dbReference>
<proteinExistence type="predicted"/>
<dbReference type="PANTHER" id="PTHR43685:SF2">
    <property type="entry name" value="GLYCOSYLTRANSFERASE 2-LIKE DOMAIN-CONTAINING PROTEIN"/>
    <property type="match status" value="1"/>
</dbReference>
<dbReference type="Proteomes" id="UP000179807">
    <property type="component" value="Unassembled WGS sequence"/>
</dbReference>
<reference evidence="3" key="1">
    <citation type="submission" date="2016-10" db="EMBL/GenBank/DDBJ databases">
        <authorList>
            <person name="Benchimol M."/>
            <person name="Almeida L.G."/>
            <person name="Vasconcelos A.T."/>
            <person name="Perreira-Neves A."/>
            <person name="Rosa I.A."/>
            <person name="Tasca T."/>
            <person name="Bogo M.R."/>
            <person name="de Souza W."/>
        </authorList>
    </citation>
    <scope>NUCLEOTIDE SEQUENCE [LARGE SCALE GENOMIC DNA]</scope>
    <source>
        <strain evidence="3">K</strain>
    </source>
</reference>
<dbReference type="Pfam" id="PF00535">
    <property type="entry name" value="Glycos_transf_2"/>
    <property type="match status" value="1"/>
</dbReference>
<comment type="caution">
    <text evidence="3">The sequence shown here is derived from an EMBL/GenBank/DDBJ whole genome shotgun (WGS) entry which is preliminary data.</text>
</comment>
<evidence type="ECO:0000259" key="2">
    <source>
        <dbReference type="Pfam" id="PF00535"/>
    </source>
</evidence>
<dbReference type="PANTHER" id="PTHR43685">
    <property type="entry name" value="GLYCOSYLTRANSFERASE"/>
    <property type="match status" value="1"/>
</dbReference>
<dbReference type="VEuPathDB" id="TrichDB:TRFO_36157"/>
<keyword evidence="4" id="KW-1185">Reference proteome</keyword>
<dbReference type="OrthoDB" id="206708at2759"/>
<dbReference type="InterPro" id="IPR050834">
    <property type="entry name" value="Glycosyltransf_2"/>
</dbReference>
<dbReference type="AlphaFoldDB" id="A0A1J4JJ52"/>
<comment type="function">
    <text evidence="1">Dolichyl-phosphate beta-glucosyltransferase involved in the glycosylation of glycoproteins through the synthesis of dolichyl beta-D-glucosyl phosphate which serves as a sugar donor for transfer of three glucose residues to the Man-9-GlcNAc-2-PP-dolichol precursor to N-glycans.</text>
</comment>
<organism evidence="3 4">
    <name type="scientific">Tritrichomonas foetus</name>
    <dbReference type="NCBI Taxonomy" id="1144522"/>
    <lineage>
        <taxon>Eukaryota</taxon>
        <taxon>Metamonada</taxon>
        <taxon>Parabasalia</taxon>
        <taxon>Tritrichomonadida</taxon>
        <taxon>Tritrichomonadidae</taxon>
        <taxon>Tritrichomonas</taxon>
    </lineage>
</organism>
<dbReference type="GeneID" id="94845367"/>
<sequence length="294" mass="34740">MIFFHLWYLFIFFRFLYFSIRQYQKDFKKIVVIYNVRIDFFSVVIPIYNKEKYLQKCFSSLSSQTFQNFEVIAVNDFSSDNSSRVIDQMKFSHLKMISHSTNKGLLNSRVTGVKSSSGLYIVSLDPDDELVPTILQSLHNILKTVKYDIVEYQSFFYNQQTHKKTPMCMIPAKFKKINNSNLLRLATKKKIYPCLWRKCIKKIIYLKGLSLIPDDIFNLNITTAEDVIQTFSIFLFCKSYLVIPTFGYVYHIGLNDSSGKCTYYSCKEMKKQERIAFTFIHHLYLMKKNISFPM</sequence>
<name>A0A1J4JJ52_9EUKA</name>
<gene>
    <name evidence="3" type="ORF">TRFO_36157</name>
</gene>
<evidence type="ECO:0000256" key="1">
    <source>
        <dbReference type="ARBA" id="ARBA00003301"/>
    </source>
</evidence>
<dbReference type="CDD" id="cd00761">
    <property type="entry name" value="Glyco_tranf_GTA_type"/>
    <property type="match status" value="1"/>
</dbReference>
<dbReference type="InterPro" id="IPR001173">
    <property type="entry name" value="Glyco_trans_2-like"/>
</dbReference>
<protein>
    <recommendedName>
        <fullName evidence="2">Glycosyltransferase 2-like domain-containing protein</fullName>
    </recommendedName>
</protein>
<evidence type="ECO:0000313" key="4">
    <source>
        <dbReference type="Proteomes" id="UP000179807"/>
    </source>
</evidence>
<feature type="domain" description="Glycosyltransferase 2-like" evidence="2">
    <location>
        <begin position="42"/>
        <end position="169"/>
    </location>
</feature>
<evidence type="ECO:0000313" key="3">
    <source>
        <dbReference type="EMBL" id="OHS97587.1"/>
    </source>
</evidence>
<dbReference type="SUPFAM" id="SSF53448">
    <property type="entry name" value="Nucleotide-diphospho-sugar transferases"/>
    <property type="match status" value="1"/>
</dbReference>